<dbReference type="InterPro" id="IPR005229">
    <property type="entry name" value="YicC/YloC-like"/>
</dbReference>
<evidence type="ECO:0000256" key="6">
    <source>
        <dbReference type="SAM" id="Coils"/>
    </source>
</evidence>
<dbReference type="OrthoDB" id="9771229at2"/>
<dbReference type="Pfam" id="PF08340">
    <property type="entry name" value="YicC-like_C"/>
    <property type="match status" value="1"/>
</dbReference>
<comment type="similarity">
    <text evidence="5">Belongs to the YicC/YloC family.</text>
</comment>
<evidence type="ECO:0000259" key="7">
    <source>
        <dbReference type="Pfam" id="PF03755"/>
    </source>
</evidence>
<keyword evidence="3" id="KW-0255">Endonuclease</keyword>
<evidence type="ECO:0000256" key="1">
    <source>
        <dbReference type="ARBA" id="ARBA00001968"/>
    </source>
</evidence>
<evidence type="ECO:0000256" key="5">
    <source>
        <dbReference type="ARBA" id="ARBA00035648"/>
    </source>
</evidence>
<comment type="caution">
    <text evidence="9">The sequence shown here is derived from an EMBL/GenBank/DDBJ whole genome shotgun (WGS) entry which is preliminary data.</text>
</comment>
<evidence type="ECO:0000256" key="2">
    <source>
        <dbReference type="ARBA" id="ARBA00022722"/>
    </source>
</evidence>
<feature type="domain" description="Endoribonuclease YicC-like C-terminal" evidence="8">
    <location>
        <begin position="168"/>
        <end position="283"/>
    </location>
</feature>
<evidence type="ECO:0000256" key="4">
    <source>
        <dbReference type="ARBA" id="ARBA00022801"/>
    </source>
</evidence>
<comment type="cofactor">
    <cofactor evidence="1">
        <name>a divalent metal cation</name>
        <dbReference type="ChEBI" id="CHEBI:60240"/>
    </cofactor>
</comment>
<dbReference type="InterPro" id="IPR013551">
    <property type="entry name" value="YicC-like_C"/>
</dbReference>
<dbReference type="NCBIfam" id="TIGR00255">
    <property type="entry name" value="YicC/YloC family endoribonuclease"/>
    <property type="match status" value="1"/>
</dbReference>
<keyword evidence="10" id="KW-1185">Reference proteome</keyword>
<keyword evidence="4" id="KW-0378">Hydrolase</keyword>
<dbReference type="Proteomes" id="UP000218896">
    <property type="component" value="Unassembled WGS sequence"/>
</dbReference>
<keyword evidence="6" id="KW-0175">Coiled coil</keyword>
<reference evidence="9 10" key="1">
    <citation type="submission" date="2017-08" db="EMBL/GenBank/DDBJ databases">
        <title>Halovibrio sewagensis sp. nov., isolated from wastewater of high salinity.</title>
        <authorList>
            <person name="Dong X."/>
            <person name="Zhang G."/>
        </authorList>
    </citation>
    <scope>NUCLEOTIDE SEQUENCE [LARGE SCALE GENOMIC DNA]</scope>
    <source>
        <strain evidence="9 10">YL5-2</strain>
    </source>
</reference>
<evidence type="ECO:0000313" key="9">
    <source>
        <dbReference type="EMBL" id="PAU82523.1"/>
    </source>
</evidence>
<dbReference type="PANTHER" id="PTHR30636">
    <property type="entry name" value="UPF0701 PROTEIN YICC"/>
    <property type="match status" value="1"/>
</dbReference>
<feature type="coiled-coil region" evidence="6">
    <location>
        <begin position="149"/>
        <end position="176"/>
    </location>
</feature>
<feature type="domain" description="Endoribonuclease YicC-like N-terminal" evidence="7">
    <location>
        <begin position="1"/>
        <end position="148"/>
    </location>
</feature>
<evidence type="ECO:0000256" key="3">
    <source>
        <dbReference type="ARBA" id="ARBA00022759"/>
    </source>
</evidence>
<protein>
    <submittedName>
        <fullName evidence="9">YicC family protein</fullName>
    </submittedName>
</protein>
<gene>
    <name evidence="9" type="ORF">CK501_04400</name>
</gene>
<dbReference type="GO" id="GO:0004521">
    <property type="term" value="F:RNA endonuclease activity"/>
    <property type="evidence" value="ECO:0007669"/>
    <property type="project" value="InterPro"/>
</dbReference>
<sequence>MTAFVRRQTQAEWGTLTCECRTVNHRYLDPSLRLPDALRPREMAYRERLGQYLARGRVELQFRLEGTDQARSQDPDPVALRQLRQAMVRVEQEIGDTAPVSPLEVLNWPGVLAGGELPEEAIVAAADELLDATLDEVAEQRRREGERLVPLLEERLDAIEAHVAELRRNMPEWREQQRQRLVERLAESGAEPGDERLAQEVAILAQKADVTEELDRLEAHVAEVRAALESAGPVGRRLDFLMQELNREANTLSSKSTAAELTRLAVEIKVLIEQMREQVQNVE</sequence>
<name>A0A2A2FD95_9GAMM</name>
<dbReference type="EMBL" id="NSKD01000001">
    <property type="protein sequence ID" value="PAU82523.1"/>
    <property type="molecule type" value="Genomic_DNA"/>
</dbReference>
<dbReference type="Pfam" id="PF03755">
    <property type="entry name" value="YicC-like_N"/>
    <property type="match status" value="1"/>
</dbReference>
<keyword evidence="2" id="KW-0540">Nuclease</keyword>
<dbReference type="PANTHER" id="PTHR30636:SF3">
    <property type="entry name" value="UPF0701 PROTEIN YICC"/>
    <property type="match status" value="1"/>
</dbReference>
<organism evidence="9 10">
    <name type="scientific">Halovibrio salipaludis</name>
    <dbReference type="NCBI Taxonomy" id="2032626"/>
    <lineage>
        <taxon>Bacteria</taxon>
        <taxon>Pseudomonadati</taxon>
        <taxon>Pseudomonadota</taxon>
        <taxon>Gammaproteobacteria</taxon>
        <taxon>Oceanospirillales</taxon>
        <taxon>Halomonadaceae</taxon>
        <taxon>Halovibrio</taxon>
    </lineage>
</organism>
<dbReference type="GO" id="GO:0016787">
    <property type="term" value="F:hydrolase activity"/>
    <property type="evidence" value="ECO:0007669"/>
    <property type="project" value="UniProtKB-KW"/>
</dbReference>
<dbReference type="AlphaFoldDB" id="A0A2A2FD95"/>
<dbReference type="InterPro" id="IPR013527">
    <property type="entry name" value="YicC-like_N"/>
</dbReference>
<feature type="coiled-coil region" evidence="6">
    <location>
        <begin position="207"/>
        <end position="278"/>
    </location>
</feature>
<accession>A0A2A2FD95</accession>
<proteinExistence type="inferred from homology"/>
<evidence type="ECO:0000259" key="8">
    <source>
        <dbReference type="Pfam" id="PF08340"/>
    </source>
</evidence>
<evidence type="ECO:0000313" key="10">
    <source>
        <dbReference type="Proteomes" id="UP000218896"/>
    </source>
</evidence>